<dbReference type="Proteomes" id="UP000053372">
    <property type="component" value="Unassembled WGS sequence"/>
</dbReference>
<evidence type="ECO:0000313" key="3">
    <source>
        <dbReference type="Proteomes" id="UP000053372"/>
    </source>
</evidence>
<dbReference type="Gene3D" id="3.30.1460.10">
    <property type="match status" value="1"/>
</dbReference>
<keyword evidence="3" id="KW-1185">Reference proteome</keyword>
<evidence type="ECO:0000313" key="2">
    <source>
        <dbReference type="EMBL" id="KST68328.1"/>
    </source>
</evidence>
<evidence type="ECO:0000313" key="1">
    <source>
        <dbReference type="EMBL" id="KST68048.1"/>
    </source>
</evidence>
<dbReference type="AlphaFoldDB" id="A0A0V7ZTS6"/>
<dbReference type="SUPFAM" id="SSF69635">
    <property type="entry name" value="Type III secretory system chaperone-like"/>
    <property type="match status" value="1"/>
</dbReference>
<dbReference type="EMBL" id="LMTZ01000066">
    <property type="protein sequence ID" value="KST68328.1"/>
    <property type="molecule type" value="Genomic_DNA"/>
</dbReference>
<dbReference type="OrthoDB" id="571431at2"/>
<reference evidence="1 3" key="1">
    <citation type="journal article" date="2015" name="Genome Announc.">
        <title>Draft Genome of the Euendolithic (true boring) Cyanobacterium Mastigocoleus testarum strain BC008.</title>
        <authorList>
            <person name="Guida B.S."/>
            <person name="Garcia-Pichel F."/>
        </authorList>
    </citation>
    <scope>NUCLEOTIDE SEQUENCE [LARGE SCALE GENOMIC DNA]</scope>
    <source>
        <strain evidence="1 3">BC008</strain>
    </source>
</reference>
<dbReference type="EMBL" id="LMTZ01000083">
    <property type="protein sequence ID" value="KST68048.1"/>
    <property type="molecule type" value="Genomic_DNA"/>
</dbReference>
<proteinExistence type="predicted"/>
<protein>
    <recommendedName>
        <fullName evidence="4">DNA-binding domain-containing protein</fullName>
    </recommendedName>
</protein>
<name>A0A0V7ZTS6_9CYAN</name>
<sequence length="188" mass="21799">MTPSEITDTLKELFGTTTVNVVERGSWQVEMPSFRLLVLLSEDESWLRLLLPILTFQEAQPFLEQFLEANFDDTQEVRYALNQGVIWGVFQHTRESLTVEDFKSAVTRLVSLQQAGINDVFNNLIESRIRRIIATAKIQGQSLEATMQTLDRFYAEGLMGDREQTSQEREQVLGAWRRRLEQLWNDVD</sequence>
<accession>A0A0V7ZTS6</accession>
<evidence type="ECO:0008006" key="4">
    <source>
        <dbReference type="Google" id="ProtNLM"/>
    </source>
</evidence>
<gene>
    <name evidence="1" type="ORF">BC008_32225</name>
    <name evidence="2" type="ORF">BC008_32905</name>
</gene>
<dbReference type="RefSeq" id="WP_027845447.1">
    <property type="nucleotide sequence ID" value="NZ_LMTZ01000066.1"/>
</dbReference>
<comment type="caution">
    <text evidence="1">The sequence shown here is derived from an EMBL/GenBank/DDBJ whole genome shotgun (WGS) entry which is preliminary data.</text>
</comment>
<organism evidence="1 3">
    <name type="scientific">Mastigocoleus testarum BC008</name>
    <dbReference type="NCBI Taxonomy" id="371196"/>
    <lineage>
        <taxon>Bacteria</taxon>
        <taxon>Bacillati</taxon>
        <taxon>Cyanobacteriota</taxon>
        <taxon>Cyanophyceae</taxon>
        <taxon>Nostocales</taxon>
        <taxon>Hapalosiphonaceae</taxon>
        <taxon>Mastigocoleus</taxon>
    </lineage>
</organism>